<dbReference type="InterPro" id="IPR051059">
    <property type="entry name" value="VerF-like"/>
</dbReference>
<dbReference type="GO" id="GO:0008270">
    <property type="term" value="F:zinc ion binding"/>
    <property type="evidence" value="ECO:0007669"/>
    <property type="project" value="UniProtKB-KW"/>
</dbReference>
<evidence type="ECO:0000313" key="9">
    <source>
        <dbReference type="EMBL" id="KPI37292.1"/>
    </source>
</evidence>
<comment type="subcellular location">
    <subcellularLocation>
        <location evidence="1">Nucleus</location>
    </subcellularLocation>
</comment>
<comment type="caution">
    <text evidence="9">The sequence shown here is derived from an EMBL/GenBank/DDBJ whole genome shotgun (WGS) entry which is preliminary data.</text>
</comment>
<dbReference type="STRING" id="1664694.A0A0N1H5W4"/>
<evidence type="ECO:0000313" key="10">
    <source>
        <dbReference type="Proteomes" id="UP000038010"/>
    </source>
</evidence>
<organism evidence="9 10">
    <name type="scientific">Cyphellophora attinorum</name>
    <dbReference type="NCBI Taxonomy" id="1664694"/>
    <lineage>
        <taxon>Eukaryota</taxon>
        <taxon>Fungi</taxon>
        <taxon>Dikarya</taxon>
        <taxon>Ascomycota</taxon>
        <taxon>Pezizomycotina</taxon>
        <taxon>Eurotiomycetes</taxon>
        <taxon>Chaetothyriomycetidae</taxon>
        <taxon>Chaetothyriales</taxon>
        <taxon>Cyphellophoraceae</taxon>
        <taxon>Cyphellophora</taxon>
    </lineage>
</organism>
<dbReference type="GeneID" id="28733331"/>
<keyword evidence="3" id="KW-0677">Repeat</keyword>
<dbReference type="VEuPathDB" id="FungiDB:AB675_1551"/>
<evidence type="ECO:0000256" key="2">
    <source>
        <dbReference type="ARBA" id="ARBA00022723"/>
    </source>
</evidence>
<dbReference type="CDD" id="cd12148">
    <property type="entry name" value="fungal_TF_MHR"/>
    <property type="match status" value="1"/>
</dbReference>
<keyword evidence="5" id="KW-0862">Zinc</keyword>
<dbReference type="AlphaFoldDB" id="A0A0N1H5W4"/>
<dbReference type="OrthoDB" id="10018191at2759"/>
<keyword evidence="4" id="KW-0863">Zinc-finger</keyword>
<protein>
    <recommendedName>
        <fullName evidence="8">Xylanolytic transcriptional activator regulatory domain-containing protein</fullName>
    </recommendedName>
</protein>
<evidence type="ECO:0000256" key="1">
    <source>
        <dbReference type="ARBA" id="ARBA00004123"/>
    </source>
</evidence>
<accession>A0A0N1H5W4</accession>
<evidence type="ECO:0000256" key="5">
    <source>
        <dbReference type="ARBA" id="ARBA00022833"/>
    </source>
</evidence>
<sequence length="750" mass="82521">MSSVVAASNAILMRPSEPTSQPSPPQEVPPRPRSREAIPIAWLLNSPPDDKDFGSHFPVPDNAGSDTNTTAPDPEVLSEPSPWGEGMETFETYSGPVQSTAFDSFFDGLGEPLIDHLFWASPLRQFGQHQLPLENLTFGTSTLRSNDIQDFEPLQLGITDPQLQAYEARAHEVRQALQMTAANYGPTMPDPHDMLSLVPNINSLTAMEIASLVDLFFQNYHRHCPVIHQPSFDLTAVPLALLLAVLALGGMYAPDKPRLERMRSLLDVIELYIFNLDGLREEFPFSSDLGQAPDEDSLHAQFQILQGGYLIVVAQYFSGNLSAKRRARRQRFLRVLDVARSCKLPGAQHSPYLSVHDEQSFQAWIREENRIRQFNVMIAFDAALAIFNNVPPRITFGEIDVALPCDQQQWQIGSYAELMAQPTFPQPRPKLMDLFQLLFAPTADFHAVKQKITWSCWDLLYLIHLLYLHVWRQTFSNPLLRKSPYATPPQPNILEPLETAIRNWKIIWDETHSKLSPDQLRGMGFETSSDSYWTLTKLILQAFDVHHVRSSASVAIAGSDSATASSPAAEPVSAPATTIASQSLTSLHPQPSLESAHSQGNARRLSSAGLMRANGSAYPDYNAYNLAAAQAGMVPLNGTPTVPVNGSGSNYIPPSQRFVPQNQQSPVLKRENSVISASGLPPGLGLTGNYSFNNLRTVPPVVTGSGASEPTSATSVTATEFGGGLDFMPLEADCDTQGAHLKRILKAVRQ</sequence>
<dbReference type="InterPro" id="IPR007219">
    <property type="entry name" value="XnlR_reg_dom"/>
</dbReference>
<evidence type="ECO:0000256" key="6">
    <source>
        <dbReference type="ARBA" id="ARBA00023242"/>
    </source>
</evidence>
<proteinExistence type="predicted"/>
<dbReference type="RefSeq" id="XP_017997255.1">
    <property type="nucleotide sequence ID" value="XM_018141451.1"/>
</dbReference>
<dbReference type="GO" id="GO:0000978">
    <property type="term" value="F:RNA polymerase II cis-regulatory region sequence-specific DNA binding"/>
    <property type="evidence" value="ECO:0007669"/>
    <property type="project" value="InterPro"/>
</dbReference>
<dbReference type="GO" id="GO:0000785">
    <property type="term" value="C:chromatin"/>
    <property type="evidence" value="ECO:0007669"/>
    <property type="project" value="TreeGrafter"/>
</dbReference>
<evidence type="ECO:0000256" key="4">
    <source>
        <dbReference type="ARBA" id="ARBA00022771"/>
    </source>
</evidence>
<name>A0A0N1H5W4_9EURO</name>
<reference evidence="9 10" key="1">
    <citation type="submission" date="2015-06" db="EMBL/GenBank/DDBJ databases">
        <title>Draft genome of the ant-associated black yeast Phialophora attae CBS 131958.</title>
        <authorList>
            <person name="Moreno L.F."/>
            <person name="Stielow B.J."/>
            <person name="de Hoog S."/>
            <person name="Vicente V.A."/>
            <person name="Weiss V.A."/>
            <person name="de Vries M."/>
            <person name="Cruz L.M."/>
            <person name="Souza E.M."/>
        </authorList>
    </citation>
    <scope>NUCLEOTIDE SEQUENCE [LARGE SCALE GENOMIC DNA]</scope>
    <source>
        <strain evidence="9 10">CBS 131958</strain>
    </source>
</reference>
<evidence type="ECO:0000256" key="3">
    <source>
        <dbReference type="ARBA" id="ARBA00022737"/>
    </source>
</evidence>
<keyword evidence="10" id="KW-1185">Reference proteome</keyword>
<dbReference type="EMBL" id="LFJN01000025">
    <property type="protein sequence ID" value="KPI37292.1"/>
    <property type="molecule type" value="Genomic_DNA"/>
</dbReference>
<dbReference type="GO" id="GO:0000981">
    <property type="term" value="F:DNA-binding transcription factor activity, RNA polymerase II-specific"/>
    <property type="evidence" value="ECO:0007669"/>
    <property type="project" value="InterPro"/>
</dbReference>
<feature type="domain" description="Xylanolytic transcriptional activator regulatory" evidence="8">
    <location>
        <begin position="214"/>
        <end position="432"/>
    </location>
</feature>
<evidence type="ECO:0000259" key="8">
    <source>
        <dbReference type="Pfam" id="PF04082"/>
    </source>
</evidence>
<feature type="compositionally biased region" description="Pro residues" evidence="7">
    <location>
        <begin position="21"/>
        <end position="31"/>
    </location>
</feature>
<keyword evidence="2" id="KW-0479">Metal-binding</keyword>
<dbReference type="GO" id="GO:0006351">
    <property type="term" value="P:DNA-templated transcription"/>
    <property type="evidence" value="ECO:0007669"/>
    <property type="project" value="InterPro"/>
</dbReference>
<keyword evidence="6" id="KW-0539">Nucleus</keyword>
<dbReference type="Proteomes" id="UP000038010">
    <property type="component" value="Unassembled WGS sequence"/>
</dbReference>
<gene>
    <name evidence="9" type="ORF">AB675_1551</name>
</gene>
<feature type="region of interest" description="Disordered" evidence="7">
    <location>
        <begin position="1"/>
        <end position="82"/>
    </location>
</feature>
<dbReference type="PANTHER" id="PTHR40626:SF3">
    <property type="entry name" value="TRANSCRIPTION FACTOR WITH C2H2 AND ZN(2)-CYS(6) DNA BINDING DOMAIN (EUROFUNG)-RELATED"/>
    <property type="match status" value="1"/>
</dbReference>
<dbReference type="Pfam" id="PF04082">
    <property type="entry name" value="Fungal_trans"/>
    <property type="match status" value="1"/>
</dbReference>
<dbReference type="PANTHER" id="PTHR40626">
    <property type="entry name" value="MIP31509P"/>
    <property type="match status" value="1"/>
</dbReference>
<evidence type="ECO:0000256" key="7">
    <source>
        <dbReference type="SAM" id="MobiDB-lite"/>
    </source>
</evidence>
<dbReference type="GO" id="GO:0005634">
    <property type="term" value="C:nucleus"/>
    <property type="evidence" value="ECO:0007669"/>
    <property type="project" value="UniProtKB-SubCell"/>
</dbReference>